<gene>
    <name evidence="1" type="ORF">SAMN05892877_10271</name>
</gene>
<proteinExistence type="predicted"/>
<dbReference type="AlphaFoldDB" id="A0A285U1F5"/>
<reference evidence="1 2" key="1">
    <citation type="submission" date="2017-08" db="EMBL/GenBank/DDBJ databases">
        <authorList>
            <person name="de Groot N.N."/>
        </authorList>
    </citation>
    <scope>NUCLEOTIDE SEQUENCE [LARGE SCALE GENOMIC DNA]</scope>
    <source>
        <strain evidence="1 2">JC85</strain>
    </source>
</reference>
<dbReference type="InterPro" id="IPR050445">
    <property type="entry name" value="Bact_polysacc_biosynth/exp"/>
</dbReference>
<protein>
    <submittedName>
        <fullName evidence="1">Cellulose biosynthesis protein BcsQ</fullName>
    </submittedName>
</protein>
<dbReference type="InterPro" id="IPR017746">
    <property type="entry name" value="Cellulose_synthase_operon_BcsQ"/>
</dbReference>
<dbReference type="GO" id="GO:0005886">
    <property type="term" value="C:plasma membrane"/>
    <property type="evidence" value="ECO:0007669"/>
    <property type="project" value="TreeGrafter"/>
</dbReference>
<dbReference type="OrthoDB" id="230260at2"/>
<dbReference type="Pfam" id="PF06564">
    <property type="entry name" value="CBP_BcsQ"/>
    <property type="match status" value="1"/>
</dbReference>
<sequence>MTPLVRSELIVNDAARLLADLGRGEGRQSFLVTGCVGGEGATTLAIALARAARKLNGAKALLIDADLATSDLTRLAGSVDKSGLRQLRDKPDLYPQAVVQVGSDLDILPAGSRPGAGMSELVAAGVLETMMSAALREYRYVFWDTHALGRSADTGLLMTVVPSVILVTESDVTRMDHLSSRLAEIANGRAHAVAVLRNRAGRRPFSAGP</sequence>
<dbReference type="GO" id="GO:0004713">
    <property type="term" value="F:protein tyrosine kinase activity"/>
    <property type="evidence" value="ECO:0007669"/>
    <property type="project" value="TreeGrafter"/>
</dbReference>
<organism evidence="1 2">
    <name type="scientific">Rhizobium subbaraonis</name>
    <dbReference type="NCBI Taxonomy" id="908946"/>
    <lineage>
        <taxon>Bacteria</taxon>
        <taxon>Pseudomonadati</taxon>
        <taxon>Pseudomonadota</taxon>
        <taxon>Alphaproteobacteria</taxon>
        <taxon>Hyphomicrobiales</taxon>
        <taxon>Rhizobiaceae</taxon>
        <taxon>Rhizobium/Agrobacterium group</taxon>
        <taxon>Rhizobium</taxon>
    </lineage>
</organism>
<dbReference type="PANTHER" id="PTHR32309:SF13">
    <property type="entry name" value="FERRIC ENTEROBACTIN TRANSPORT PROTEIN FEPE"/>
    <property type="match status" value="1"/>
</dbReference>
<dbReference type="PANTHER" id="PTHR32309">
    <property type="entry name" value="TYROSINE-PROTEIN KINASE"/>
    <property type="match status" value="1"/>
</dbReference>
<dbReference type="EMBL" id="OBQD01000002">
    <property type="protein sequence ID" value="SOC35735.1"/>
    <property type="molecule type" value="Genomic_DNA"/>
</dbReference>
<keyword evidence="2" id="KW-1185">Reference proteome</keyword>
<evidence type="ECO:0000313" key="1">
    <source>
        <dbReference type="EMBL" id="SOC35735.1"/>
    </source>
</evidence>
<name>A0A285U1F5_9HYPH</name>
<dbReference type="InterPro" id="IPR027417">
    <property type="entry name" value="P-loop_NTPase"/>
</dbReference>
<dbReference type="Proteomes" id="UP000219167">
    <property type="component" value="Unassembled WGS sequence"/>
</dbReference>
<dbReference type="RefSeq" id="WP_097136195.1">
    <property type="nucleotide sequence ID" value="NZ_OBQD01000002.1"/>
</dbReference>
<dbReference type="SUPFAM" id="SSF52540">
    <property type="entry name" value="P-loop containing nucleoside triphosphate hydrolases"/>
    <property type="match status" value="1"/>
</dbReference>
<evidence type="ECO:0000313" key="2">
    <source>
        <dbReference type="Proteomes" id="UP000219167"/>
    </source>
</evidence>
<dbReference type="Gene3D" id="3.40.50.300">
    <property type="entry name" value="P-loop containing nucleotide triphosphate hydrolases"/>
    <property type="match status" value="1"/>
</dbReference>
<accession>A0A285U1F5</accession>